<reference evidence="2 3" key="1">
    <citation type="submission" date="2014-03" db="EMBL/GenBank/DDBJ databases">
        <title>Genomics of Bifidobacteria.</title>
        <authorList>
            <person name="Ventura M."/>
            <person name="Milani C."/>
            <person name="Lugli G.A."/>
        </authorList>
    </citation>
    <scope>NUCLEOTIDE SEQUENCE [LARGE SCALE GENOMIC DNA]</scope>
    <source>
        <strain evidence="2 3">DSM 23969</strain>
    </source>
</reference>
<protein>
    <submittedName>
        <fullName evidence="2">Bacterial type II secretion system protein F domain</fullName>
    </submittedName>
</protein>
<accession>A0A086ZN86</accession>
<sequence length="211" mass="21925">MGYALLAAIGTAIAVRLLAEDSRDLAAVGSRAGRPTIADDADVSMTLVLALLTVAVKQGSSIPSALDAVGESMGGVCGGGLRRAAVSLRAGVGWHHAWLEARAETEKAAARTTTGNGSNGIRASRAKRANDAAYGRLFDVLEESLEPAWRRGVSPIARLDAAIEQLDADERARIEEAAGRLSVRLLLPTGLCFLPAFIIVGVIPAIASFLL</sequence>
<dbReference type="Proteomes" id="UP000029108">
    <property type="component" value="Unassembled WGS sequence"/>
</dbReference>
<dbReference type="AlphaFoldDB" id="A0A086ZN86"/>
<organism evidence="2 3">
    <name type="scientific">Bifidobacterium biavatii DSM 23969</name>
    <dbReference type="NCBI Taxonomy" id="1437608"/>
    <lineage>
        <taxon>Bacteria</taxon>
        <taxon>Bacillati</taxon>
        <taxon>Actinomycetota</taxon>
        <taxon>Actinomycetes</taxon>
        <taxon>Bifidobacteriales</taxon>
        <taxon>Bifidobacteriaceae</taxon>
        <taxon>Bifidobacterium</taxon>
    </lineage>
</organism>
<evidence type="ECO:0000256" key="1">
    <source>
        <dbReference type="SAM" id="Phobius"/>
    </source>
</evidence>
<feature type="transmembrane region" description="Helical" evidence="1">
    <location>
        <begin position="185"/>
        <end position="210"/>
    </location>
</feature>
<dbReference type="RefSeq" id="WP_051923975.1">
    <property type="nucleotide sequence ID" value="NZ_JDUU01000028.1"/>
</dbReference>
<name>A0A086ZN86_9BIFI</name>
<keyword evidence="1" id="KW-0472">Membrane</keyword>
<evidence type="ECO:0000313" key="3">
    <source>
        <dbReference type="Proteomes" id="UP000029108"/>
    </source>
</evidence>
<evidence type="ECO:0000313" key="2">
    <source>
        <dbReference type="EMBL" id="KFI47986.1"/>
    </source>
</evidence>
<dbReference type="eggNOG" id="COG2064">
    <property type="taxonomic scope" value="Bacteria"/>
</dbReference>
<dbReference type="STRING" id="1437608.GCA_000771645_01462"/>
<keyword evidence="1" id="KW-0812">Transmembrane</keyword>
<keyword evidence="3" id="KW-1185">Reference proteome</keyword>
<gene>
    <name evidence="2" type="ORF">BBIA_0119</name>
</gene>
<keyword evidence="1" id="KW-1133">Transmembrane helix</keyword>
<proteinExistence type="predicted"/>
<comment type="caution">
    <text evidence="2">The sequence shown here is derived from an EMBL/GenBank/DDBJ whole genome shotgun (WGS) entry which is preliminary data.</text>
</comment>
<dbReference type="EMBL" id="JGYN01000030">
    <property type="protein sequence ID" value="KFI47986.1"/>
    <property type="molecule type" value="Genomic_DNA"/>
</dbReference>